<feature type="transmembrane region" description="Helical" evidence="9">
    <location>
        <begin position="33"/>
        <end position="50"/>
    </location>
</feature>
<reference evidence="12" key="1">
    <citation type="submission" date="2016-06" db="EMBL/GenBank/DDBJ databases">
        <title>Complete genome sequence of Actinoalloteichus fjordicus DSM 46855 (=ADI127-17), type strain of the new species Actinoalloteichus fjordicus.</title>
        <authorList>
            <person name="Ruckert C."/>
            <person name="Nouioui I."/>
            <person name="Willmese J."/>
            <person name="van Wezel G."/>
            <person name="Klenk H.-P."/>
            <person name="Kalinowski J."/>
            <person name="Zotchev S.B."/>
        </authorList>
    </citation>
    <scope>NUCLEOTIDE SEQUENCE [LARGE SCALE GENOMIC DNA]</scope>
    <source>
        <strain evidence="12">ADI127-7</strain>
    </source>
</reference>
<feature type="transmembrane region" description="Helical" evidence="9">
    <location>
        <begin position="458"/>
        <end position="482"/>
    </location>
</feature>
<accession>A0AAC9PS13</accession>
<dbReference type="GO" id="GO:0042937">
    <property type="term" value="F:tripeptide transmembrane transporter activity"/>
    <property type="evidence" value="ECO:0007669"/>
    <property type="project" value="UniProtKB-ARBA"/>
</dbReference>
<comment type="subcellular location">
    <subcellularLocation>
        <location evidence="1">Cell membrane</location>
        <topology evidence="1">Multi-pass membrane protein</topology>
    </subcellularLocation>
    <subcellularLocation>
        <location evidence="8">Membrane</location>
        <topology evidence="8">Multi-pass membrane protein</topology>
    </subcellularLocation>
</comment>
<keyword evidence="4" id="KW-1003">Cell membrane</keyword>
<feature type="transmembrane region" description="Helical" evidence="9">
    <location>
        <begin position="225"/>
        <end position="245"/>
    </location>
</feature>
<keyword evidence="12" id="KW-1185">Reference proteome</keyword>
<feature type="transmembrane region" description="Helical" evidence="9">
    <location>
        <begin position="181"/>
        <end position="202"/>
    </location>
</feature>
<protein>
    <submittedName>
        <fullName evidence="11">Amino acid/peptide transporter (Peptide:H symporter)</fullName>
    </submittedName>
</protein>
<feature type="transmembrane region" description="Helical" evidence="9">
    <location>
        <begin position="121"/>
        <end position="144"/>
    </location>
</feature>
<dbReference type="Gene3D" id="1.20.1250.20">
    <property type="entry name" value="MFS general substrate transporter like domains"/>
    <property type="match status" value="1"/>
</dbReference>
<dbReference type="GO" id="GO:0015333">
    <property type="term" value="F:peptide:proton symporter activity"/>
    <property type="evidence" value="ECO:0007669"/>
    <property type="project" value="UniProtKB-ARBA"/>
</dbReference>
<dbReference type="AlphaFoldDB" id="A0AAC9PS13"/>
<dbReference type="FunFam" id="1.20.1250.20:FF:000017">
    <property type="entry name" value="Dipeptide and tripeptide permease A"/>
    <property type="match status" value="1"/>
</dbReference>
<dbReference type="Pfam" id="PF00854">
    <property type="entry name" value="PTR2"/>
    <property type="match status" value="1"/>
</dbReference>
<name>A0AAC9PS13_9PSEU</name>
<evidence type="ECO:0000256" key="5">
    <source>
        <dbReference type="ARBA" id="ARBA00022692"/>
    </source>
</evidence>
<dbReference type="PROSITE" id="PS50850">
    <property type="entry name" value="MFS"/>
    <property type="match status" value="1"/>
</dbReference>
<proteinExistence type="inferred from homology"/>
<dbReference type="InterPro" id="IPR000109">
    <property type="entry name" value="POT_fam"/>
</dbReference>
<sequence>MTENKRAEPAERGFFGHPRGLATLFFTEMWERFSFYGMRAILAFYLYRSVTEGGLGVDQATALALVAAYGSAVYMASVVGAWVADRLLGTQRSVLYGGILIMIGHLVLALVPGLAGVGSGLSLIIVGTGLLKSNVSAIVGTLYGPADERRDAGFSIFYMGINLGSFLAPLLTSLAAERVDFHLGFGLAAAGMALGLLQYVLGRRHLGEEGRRPSNPLTAVDRRRLVARVGPPLAVAVVVVLFILFTGRFTMTGLVAVLSLLSVLLPIVYFTVILCSRITPVERDRVLAFIPLFLTSVVFWMLFEQQATVIAAFADSRVNLSLGGFDIPPGWFQSVNPVAIILLAPVFATVWTRLGDRQPGTPRKFAGGVFFVGLSFLVMMVASTTGDGAEVAPLWPAVALVVMTCGELMLSPVGLSVSTKLAPAAFSAQMVGLFFLSLAAGSGIGAQIVGLYSPDTELLYFGVLGGLAVLLGVLLAVSTPIIRRRMHGVR</sequence>
<dbReference type="GO" id="GO:0005886">
    <property type="term" value="C:plasma membrane"/>
    <property type="evidence" value="ECO:0007669"/>
    <property type="project" value="UniProtKB-SubCell"/>
</dbReference>
<dbReference type="InterPro" id="IPR005279">
    <property type="entry name" value="Dipep/tripep_permease"/>
</dbReference>
<feature type="transmembrane region" description="Helical" evidence="9">
    <location>
        <begin position="430"/>
        <end position="452"/>
    </location>
</feature>
<dbReference type="GO" id="GO:0071916">
    <property type="term" value="F:dipeptide transmembrane transporter activity"/>
    <property type="evidence" value="ECO:0007669"/>
    <property type="project" value="UniProtKB-ARBA"/>
</dbReference>
<dbReference type="InterPro" id="IPR018456">
    <property type="entry name" value="PTR2_symporter_CS"/>
</dbReference>
<feature type="transmembrane region" description="Helical" evidence="9">
    <location>
        <begin position="95"/>
        <end position="115"/>
    </location>
</feature>
<keyword evidence="3 8" id="KW-0813">Transport</keyword>
<evidence type="ECO:0000256" key="3">
    <source>
        <dbReference type="ARBA" id="ARBA00022448"/>
    </source>
</evidence>
<gene>
    <name evidence="11" type="ORF">UA74_11430</name>
</gene>
<feature type="transmembrane region" description="Helical" evidence="9">
    <location>
        <begin position="394"/>
        <end position="418"/>
    </location>
</feature>
<evidence type="ECO:0000313" key="12">
    <source>
        <dbReference type="Proteomes" id="UP000185511"/>
    </source>
</evidence>
<feature type="transmembrane region" description="Helical" evidence="9">
    <location>
        <begin position="364"/>
        <end position="382"/>
    </location>
</feature>
<dbReference type="GO" id="GO:0035443">
    <property type="term" value="P:tripeptide transmembrane transport"/>
    <property type="evidence" value="ECO:0007669"/>
    <property type="project" value="UniProtKB-ARBA"/>
</dbReference>
<dbReference type="InterPro" id="IPR020846">
    <property type="entry name" value="MFS_dom"/>
</dbReference>
<evidence type="ECO:0000313" key="11">
    <source>
        <dbReference type="EMBL" id="APU14346.1"/>
    </source>
</evidence>
<organism evidence="11 12">
    <name type="scientific">Actinoalloteichus fjordicus</name>
    <dbReference type="NCBI Taxonomy" id="1612552"/>
    <lineage>
        <taxon>Bacteria</taxon>
        <taxon>Bacillati</taxon>
        <taxon>Actinomycetota</taxon>
        <taxon>Actinomycetes</taxon>
        <taxon>Pseudonocardiales</taxon>
        <taxon>Pseudonocardiaceae</taxon>
        <taxon>Actinoalloteichus</taxon>
    </lineage>
</organism>
<feature type="domain" description="Major facilitator superfamily (MFS) profile" evidence="10">
    <location>
        <begin position="23"/>
        <end position="480"/>
    </location>
</feature>
<dbReference type="CDD" id="cd17346">
    <property type="entry name" value="MFS_DtpA_like"/>
    <property type="match status" value="1"/>
</dbReference>
<dbReference type="EMBL" id="CP016076">
    <property type="protein sequence ID" value="APU14346.1"/>
    <property type="molecule type" value="Genomic_DNA"/>
</dbReference>
<dbReference type="Proteomes" id="UP000185511">
    <property type="component" value="Chromosome"/>
</dbReference>
<evidence type="ECO:0000256" key="4">
    <source>
        <dbReference type="ARBA" id="ARBA00022475"/>
    </source>
</evidence>
<dbReference type="PANTHER" id="PTHR23517:SF15">
    <property type="entry name" value="PROTON-DEPENDENT OLIGOPEPTIDE FAMILY TRANSPORT PROTEIN"/>
    <property type="match status" value="1"/>
</dbReference>
<feature type="transmembrane region" description="Helical" evidence="9">
    <location>
        <begin position="62"/>
        <end position="83"/>
    </location>
</feature>
<dbReference type="PROSITE" id="PS01023">
    <property type="entry name" value="PTR2_2"/>
    <property type="match status" value="1"/>
</dbReference>
<evidence type="ECO:0000256" key="8">
    <source>
        <dbReference type="RuleBase" id="RU003755"/>
    </source>
</evidence>
<feature type="transmembrane region" description="Helical" evidence="9">
    <location>
        <begin position="286"/>
        <end position="303"/>
    </location>
</feature>
<feature type="transmembrane region" description="Helical" evidence="9">
    <location>
        <begin position="331"/>
        <end position="352"/>
    </location>
</feature>
<dbReference type="InterPro" id="IPR050171">
    <property type="entry name" value="MFS_Transporters"/>
</dbReference>
<keyword evidence="6 9" id="KW-1133">Transmembrane helix</keyword>
<evidence type="ECO:0000256" key="2">
    <source>
        <dbReference type="ARBA" id="ARBA00005982"/>
    </source>
</evidence>
<evidence type="ECO:0000259" key="10">
    <source>
        <dbReference type="PROSITE" id="PS50850"/>
    </source>
</evidence>
<feature type="transmembrane region" description="Helical" evidence="9">
    <location>
        <begin position="156"/>
        <end position="175"/>
    </location>
</feature>
<evidence type="ECO:0000256" key="6">
    <source>
        <dbReference type="ARBA" id="ARBA00022989"/>
    </source>
</evidence>
<evidence type="ECO:0000256" key="9">
    <source>
        <dbReference type="SAM" id="Phobius"/>
    </source>
</evidence>
<keyword evidence="5 8" id="KW-0812">Transmembrane</keyword>
<dbReference type="PANTHER" id="PTHR23517">
    <property type="entry name" value="RESISTANCE PROTEIN MDTM, PUTATIVE-RELATED-RELATED"/>
    <property type="match status" value="1"/>
</dbReference>
<feature type="transmembrane region" description="Helical" evidence="9">
    <location>
        <begin position="251"/>
        <end position="274"/>
    </location>
</feature>
<comment type="similarity">
    <text evidence="2 8">Belongs to the major facilitator superfamily. Proton-dependent oligopeptide transporter (POT/PTR) (TC 2.A.17) family.</text>
</comment>
<dbReference type="KEGG" id="acad:UA74_11430"/>
<dbReference type="InterPro" id="IPR036259">
    <property type="entry name" value="MFS_trans_sf"/>
</dbReference>
<keyword evidence="7 9" id="KW-0472">Membrane</keyword>
<evidence type="ECO:0000256" key="1">
    <source>
        <dbReference type="ARBA" id="ARBA00004651"/>
    </source>
</evidence>
<dbReference type="RefSeq" id="WP_075764353.1">
    <property type="nucleotide sequence ID" value="NZ_CP016076.1"/>
</dbReference>
<dbReference type="NCBIfam" id="TIGR00924">
    <property type="entry name" value="yjdL_sub1_fam"/>
    <property type="match status" value="1"/>
</dbReference>
<dbReference type="SUPFAM" id="SSF103473">
    <property type="entry name" value="MFS general substrate transporter"/>
    <property type="match status" value="1"/>
</dbReference>
<evidence type="ECO:0000256" key="7">
    <source>
        <dbReference type="ARBA" id="ARBA00023136"/>
    </source>
</evidence>